<evidence type="ECO:0000259" key="1">
    <source>
        <dbReference type="Pfam" id="PF21381"/>
    </source>
</evidence>
<protein>
    <submittedName>
        <fullName evidence="2">MCLN3 protein</fullName>
    </submittedName>
</protein>
<accession>A0A7K9KFU1</accession>
<comment type="caution">
    <text evidence="2">The sequence shown here is derived from an EMBL/GenBank/DDBJ whole genome shotgun (WGS) entry which is preliminary data.</text>
</comment>
<name>A0A7K9KFU1_9PASE</name>
<evidence type="ECO:0000313" key="3">
    <source>
        <dbReference type="Proteomes" id="UP000523279"/>
    </source>
</evidence>
<evidence type="ECO:0000313" key="2">
    <source>
        <dbReference type="EMBL" id="NXH49058.1"/>
    </source>
</evidence>
<dbReference type="Pfam" id="PF21381">
    <property type="entry name" value="MCLN_ECD"/>
    <property type="match status" value="1"/>
</dbReference>
<keyword evidence="3" id="KW-1185">Reference proteome</keyword>
<dbReference type="InterPro" id="IPR049134">
    <property type="entry name" value="MCLN_ECD"/>
</dbReference>
<gene>
    <name evidence="2" type="primary">Mcoln3_2</name>
    <name evidence="2" type="ORF">DICEXI_R04442</name>
</gene>
<feature type="non-terminal residue" evidence="2">
    <location>
        <position position="1"/>
    </location>
</feature>
<dbReference type="Proteomes" id="UP000523279">
    <property type="component" value="Unassembled WGS sequence"/>
</dbReference>
<reference evidence="2 3" key="1">
    <citation type="submission" date="2019-09" db="EMBL/GenBank/DDBJ databases">
        <title>Bird 10,000 Genomes (B10K) Project - Family phase.</title>
        <authorList>
            <person name="Zhang G."/>
        </authorList>
    </citation>
    <scope>NUCLEOTIDE SEQUENCE [LARGE SCALE GENOMIC DNA]</scope>
    <source>
        <strain evidence="2">B10K-DU-001-34</strain>
        <tissue evidence="2">Muscle</tissue>
    </source>
</reference>
<sequence length="81" mass="9223">VAFKHLFLKGSEDVANDTQAIYTRRDLLEHLAFILEKVAQGHQSGWGHQAGGGTRLWLCQHFFCRGYINPSNNTFDTFNNI</sequence>
<proteinExistence type="predicted"/>
<feature type="non-terminal residue" evidence="2">
    <location>
        <position position="81"/>
    </location>
</feature>
<organism evidence="2 3">
    <name type="scientific">Dicaeum eximium</name>
    <dbReference type="NCBI Taxonomy" id="667154"/>
    <lineage>
        <taxon>Eukaryota</taxon>
        <taxon>Metazoa</taxon>
        <taxon>Chordata</taxon>
        <taxon>Craniata</taxon>
        <taxon>Vertebrata</taxon>
        <taxon>Euteleostomi</taxon>
        <taxon>Archelosauria</taxon>
        <taxon>Archosauria</taxon>
        <taxon>Dinosauria</taxon>
        <taxon>Saurischia</taxon>
        <taxon>Theropoda</taxon>
        <taxon>Coelurosauria</taxon>
        <taxon>Aves</taxon>
        <taxon>Neognathae</taxon>
        <taxon>Neoaves</taxon>
        <taxon>Telluraves</taxon>
        <taxon>Australaves</taxon>
        <taxon>Passeriformes</taxon>
        <taxon>Passeroidea</taxon>
        <taxon>Dicaeidae</taxon>
        <taxon>Dicaeum</taxon>
    </lineage>
</organism>
<feature type="domain" description="Mucolipin extracytosolic" evidence="1">
    <location>
        <begin position="1"/>
        <end position="76"/>
    </location>
</feature>
<dbReference type="EMBL" id="VWZP01009465">
    <property type="protein sequence ID" value="NXH49058.1"/>
    <property type="molecule type" value="Genomic_DNA"/>
</dbReference>
<dbReference type="AlphaFoldDB" id="A0A7K9KFU1"/>